<accession>A0A9P5WY16</accession>
<comment type="caution">
    <text evidence="1">The sequence shown here is derived from an EMBL/GenBank/DDBJ whole genome shotgun (WGS) entry which is preliminary data.</text>
</comment>
<proteinExistence type="predicted"/>
<organism evidence="1 2">
    <name type="scientific">Macrolepiota fuliginosa MF-IS2</name>
    <dbReference type="NCBI Taxonomy" id="1400762"/>
    <lineage>
        <taxon>Eukaryota</taxon>
        <taxon>Fungi</taxon>
        <taxon>Dikarya</taxon>
        <taxon>Basidiomycota</taxon>
        <taxon>Agaricomycotina</taxon>
        <taxon>Agaricomycetes</taxon>
        <taxon>Agaricomycetidae</taxon>
        <taxon>Agaricales</taxon>
        <taxon>Agaricineae</taxon>
        <taxon>Agaricaceae</taxon>
        <taxon>Macrolepiota</taxon>
    </lineage>
</organism>
<protein>
    <submittedName>
        <fullName evidence="1">Uncharacterized protein</fullName>
    </submittedName>
</protein>
<dbReference type="AlphaFoldDB" id="A0A9P5WY16"/>
<keyword evidence="2" id="KW-1185">Reference proteome</keyword>
<evidence type="ECO:0000313" key="2">
    <source>
        <dbReference type="Proteomes" id="UP000807342"/>
    </source>
</evidence>
<dbReference type="Proteomes" id="UP000807342">
    <property type="component" value="Unassembled WGS sequence"/>
</dbReference>
<evidence type="ECO:0000313" key="1">
    <source>
        <dbReference type="EMBL" id="KAF9441124.1"/>
    </source>
</evidence>
<name>A0A9P5WY16_9AGAR</name>
<gene>
    <name evidence="1" type="ORF">P691DRAFT_792005</name>
</gene>
<sequence>MFYVQTLQPDPGSAGAYVLKRRHRVAAHSTSLFAPGAVPMPLVYLPTSPTGIGSDDGQVYIGANVAVAAGGGADAKRKGTPSNFINTQRAHLARLSFKVSYAEKIRAFPDRCSTGAAPGQPRVGDCSVKIHSVVDLMTYEQVCLVP</sequence>
<dbReference type="EMBL" id="MU152047">
    <property type="protein sequence ID" value="KAF9441124.1"/>
    <property type="molecule type" value="Genomic_DNA"/>
</dbReference>
<reference evidence="1" key="1">
    <citation type="submission" date="2020-11" db="EMBL/GenBank/DDBJ databases">
        <authorList>
            <consortium name="DOE Joint Genome Institute"/>
            <person name="Ahrendt S."/>
            <person name="Riley R."/>
            <person name="Andreopoulos W."/>
            <person name="Labutti K."/>
            <person name="Pangilinan J."/>
            <person name="Ruiz-Duenas F.J."/>
            <person name="Barrasa J.M."/>
            <person name="Sanchez-Garcia M."/>
            <person name="Camarero S."/>
            <person name="Miyauchi S."/>
            <person name="Serrano A."/>
            <person name="Linde D."/>
            <person name="Babiker R."/>
            <person name="Drula E."/>
            <person name="Ayuso-Fernandez I."/>
            <person name="Pacheco R."/>
            <person name="Padilla G."/>
            <person name="Ferreira P."/>
            <person name="Barriuso J."/>
            <person name="Kellner H."/>
            <person name="Castanera R."/>
            <person name="Alfaro M."/>
            <person name="Ramirez L."/>
            <person name="Pisabarro A.G."/>
            <person name="Kuo A."/>
            <person name="Tritt A."/>
            <person name="Lipzen A."/>
            <person name="He G."/>
            <person name="Yan M."/>
            <person name="Ng V."/>
            <person name="Cullen D."/>
            <person name="Martin F."/>
            <person name="Rosso M.-N."/>
            <person name="Henrissat B."/>
            <person name="Hibbett D."/>
            <person name="Martinez A.T."/>
            <person name="Grigoriev I.V."/>
        </authorList>
    </citation>
    <scope>NUCLEOTIDE SEQUENCE</scope>
    <source>
        <strain evidence="1">MF-IS2</strain>
    </source>
</reference>